<dbReference type="RefSeq" id="WP_201935753.1">
    <property type="nucleotide sequence ID" value="NZ_JAERSG010000002.1"/>
</dbReference>
<comment type="caution">
    <text evidence="3">The sequence shown here is derived from an EMBL/GenBank/DDBJ whole genome shotgun (WGS) entry which is preliminary data.</text>
</comment>
<feature type="domain" description="Methyltransferase" evidence="2">
    <location>
        <begin position="78"/>
        <end position="173"/>
    </location>
</feature>
<reference evidence="3 4" key="1">
    <citation type="submission" date="2021-01" db="EMBL/GenBank/DDBJ databases">
        <title>Genome seq and assembly of Nocardiodes sp. G10.</title>
        <authorList>
            <person name="Chhetri G."/>
        </authorList>
    </citation>
    <scope>NUCLEOTIDE SEQUENCE [LARGE SCALE GENOMIC DNA]</scope>
    <source>
        <strain evidence="3 4">G10</strain>
    </source>
</reference>
<protein>
    <submittedName>
        <fullName evidence="3">Class I SAM-dependent methyltransferase</fullName>
    </submittedName>
</protein>
<dbReference type="Gene3D" id="3.40.50.150">
    <property type="entry name" value="Vaccinia Virus protein VP39"/>
    <property type="match status" value="1"/>
</dbReference>
<dbReference type="EMBL" id="JAERSG010000002">
    <property type="protein sequence ID" value="MBL0747861.1"/>
    <property type="molecule type" value="Genomic_DNA"/>
</dbReference>
<gene>
    <name evidence="3" type="ORF">JI751_09580</name>
</gene>
<sequence>MRAKRQKKSVDESQAAGTSRPEAGADRGASYRAYVANHLDSDDAEKGIREAIGGNFDTMGLIQRDLLVAHGLRPDGVVVDVGCGSGRLALPLASYLDDNGHYTGTDVVPQLVKYARKLVGRPDWKFRVVEDLRIPAPKDSADIVCFFSVMTHLRHEHSYRYLRAAKRVVKPTGRIIVSFLEFSVPAHWAVFEQNYEDPFADKPLDQFLSRDALVAFAEHLELDIVALHGGDELAIPLREPITMENGTEYTDAGSMGQSFVVFAPRS</sequence>
<name>A0ABS1LBE9_9ACTN</name>
<dbReference type="SUPFAM" id="SSF53335">
    <property type="entry name" value="S-adenosyl-L-methionine-dependent methyltransferases"/>
    <property type="match status" value="1"/>
</dbReference>
<dbReference type="GO" id="GO:0008168">
    <property type="term" value="F:methyltransferase activity"/>
    <property type="evidence" value="ECO:0007669"/>
    <property type="project" value="UniProtKB-KW"/>
</dbReference>
<feature type="region of interest" description="Disordered" evidence="1">
    <location>
        <begin position="1"/>
        <end position="27"/>
    </location>
</feature>
<proteinExistence type="predicted"/>
<organism evidence="3 4">
    <name type="scientific">Nocardioides baculatus</name>
    <dbReference type="NCBI Taxonomy" id="2801337"/>
    <lineage>
        <taxon>Bacteria</taxon>
        <taxon>Bacillati</taxon>
        <taxon>Actinomycetota</taxon>
        <taxon>Actinomycetes</taxon>
        <taxon>Propionibacteriales</taxon>
        <taxon>Nocardioidaceae</taxon>
        <taxon>Nocardioides</taxon>
    </lineage>
</organism>
<dbReference type="GO" id="GO:0032259">
    <property type="term" value="P:methylation"/>
    <property type="evidence" value="ECO:0007669"/>
    <property type="project" value="UniProtKB-KW"/>
</dbReference>
<dbReference type="InterPro" id="IPR041698">
    <property type="entry name" value="Methyltransf_25"/>
</dbReference>
<evidence type="ECO:0000256" key="1">
    <source>
        <dbReference type="SAM" id="MobiDB-lite"/>
    </source>
</evidence>
<dbReference type="PANTHER" id="PTHR43464">
    <property type="entry name" value="METHYLTRANSFERASE"/>
    <property type="match status" value="1"/>
</dbReference>
<keyword evidence="4" id="KW-1185">Reference proteome</keyword>
<accession>A0ABS1LBE9</accession>
<dbReference type="CDD" id="cd02440">
    <property type="entry name" value="AdoMet_MTases"/>
    <property type="match status" value="1"/>
</dbReference>
<keyword evidence="3" id="KW-0489">Methyltransferase</keyword>
<evidence type="ECO:0000313" key="4">
    <source>
        <dbReference type="Proteomes" id="UP000636918"/>
    </source>
</evidence>
<dbReference type="InterPro" id="IPR029063">
    <property type="entry name" value="SAM-dependent_MTases_sf"/>
</dbReference>
<keyword evidence="3" id="KW-0808">Transferase</keyword>
<dbReference type="Proteomes" id="UP000636918">
    <property type="component" value="Unassembled WGS sequence"/>
</dbReference>
<evidence type="ECO:0000259" key="2">
    <source>
        <dbReference type="Pfam" id="PF13649"/>
    </source>
</evidence>
<evidence type="ECO:0000313" key="3">
    <source>
        <dbReference type="EMBL" id="MBL0747861.1"/>
    </source>
</evidence>
<dbReference type="Pfam" id="PF13649">
    <property type="entry name" value="Methyltransf_25"/>
    <property type="match status" value="1"/>
</dbReference>